<feature type="transmembrane region" description="Helical" evidence="8">
    <location>
        <begin position="103"/>
        <end position="126"/>
    </location>
</feature>
<keyword evidence="6 8" id="KW-0472">Membrane</keyword>
<keyword evidence="10" id="KW-1185">Reference proteome</keyword>
<evidence type="ECO:0000256" key="4">
    <source>
        <dbReference type="ARBA" id="ARBA00022692"/>
    </source>
</evidence>
<dbReference type="Pfam" id="PF09594">
    <property type="entry name" value="GT87"/>
    <property type="match status" value="1"/>
</dbReference>
<dbReference type="InterPro" id="IPR018584">
    <property type="entry name" value="GT87"/>
</dbReference>
<evidence type="ECO:0000313" key="10">
    <source>
        <dbReference type="Proteomes" id="UP000279673"/>
    </source>
</evidence>
<evidence type="ECO:0000256" key="6">
    <source>
        <dbReference type="ARBA" id="ARBA00023136"/>
    </source>
</evidence>
<keyword evidence="4 8" id="KW-0812">Transmembrane</keyword>
<keyword evidence="2" id="KW-1003">Cell membrane</keyword>
<dbReference type="RefSeq" id="WP_121531925.1">
    <property type="nucleotide sequence ID" value="NZ_RCHI01000004.1"/>
</dbReference>
<feature type="transmembrane region" description="Helical" evidence="8">
    <location>
        <begin position="138"/>
        <end position="155"/>
    </location>
</feature>
<evidence type="ECO:0000256" key="8">
    <source>
        <dbReference type="SAM" id="Phobius"/>
    </source>
</evidence>
<protein>
    <submittedName>
        <fullName evidence="9">DUF2029 domain-containing protein</fullName>
    </submittedName>
</protein>
<comment type="subcellular location">
    <subcellularLocation>
        <location evidence="1">Cell membrane</location>
        <topology evidence="1">Multi-pass membrane protein</topology>
    </subcellularLocation>
</comment>
<keyword evidence="3" id="KW-0808">Transferase</keyword>
<feature type="transmembrane region" description="Helical" evidence="8">
    <location>
        <begin position="384"/>
        <end position="405"/>
    </location>
</feature>
<feature type="transmembrane region" description="Helical" evidence="8">
    <location>
        <begin position="219"/>
        <end position="240"/>
    </location>
</feature>
<name>A0A421BT37_9RHOB</name>
<sequence>MMQSPALRLAGLIALLAVALIALRFGPALPSRDLMALWLAAKAVAAGDPGSVYPPLSPLFEMRPPLAWFAQARDLGRPGEVYPYLYPPLWAWLLAPVTRWLDFGAVVAGAFLLNSLLLLAAPLVGLRFALGAQGARQGADTGAVLAAGLALLLLTRIGPVALLQGQPQIAVAFLVLLGLERDRNGHPLAGGVAMGLAIALKLSPLPLALIWLVAGRWRAFGAAAVTGGVLGLASLALAGWAPHAQFLAELRAIDHTMLVSSAAYSLDLLVAVLGWDAGGQLIPSLPAEITDPAIVGAFAAPELGWLVLPKPPLYGLAQRVILIVLVLGTGLALRRLDDPARRAALWGAAMTAIAFFGPIGWAYYYIAPAALAPVVLQCLPRRGWIWLGLALVLLGEPVGMVLSAGAPGLVPVANLTGIGVLFLGSLVAACTPMRADRLSPLRRARV</sequence>
<comment type="caution">
    <text evidence="9">The sequence shown here is derived from an EMBL/GenBank/DDBJ whole genome shotgun (WGS) entry which is preliminary data.</text>
</comment>
<evidence type="ECO:0000256" key="7">
    <source>
        <dbReference type="ARBA" id="ARBA00024033"/>
    </source>
</evidence>
<feature type="transmembrane region" description="Helical" evidence="8">
    <location>
        <begin position="313"/>
        <end position="333"/>
    </location>
</feature>
<gene>
    <name evidence="9" type="ORF">DYS74_06085</name>
</gene>
<dbReference type="GO" id="GO:0005886">
    <property type="term" value="C:plasma membrane"/>
    <property type="evidence" value="ECO:0007669"/>
    <property type="project" value="UniProtKB-SubCell"/>
</dbReference>
<dbReference type="EMBL" id="RCHI01000004">
    <property type="protein sequence ID" value="RLL71443.1"/>
    <property type="molecule type" value="Genomic_DNA"/>
</dbReference>
<accession>A0A421BT37</accession>
<dbReference type="AlphaFoldDB" id="A0A421BT37"/>
<evidence type="ECO:0000256" key="5">
    <source>
        <dbReference type="ARBA" id="ARBA00022989"/>
    </source>
</evidence>
<proteinExistence type="inferred from homology"/>
<evidence type="ECO:0000256" key="2">
    <source>
        <dbReference type="ARBA" id="ARBA00022475"/>
    </source>
</evidence>
<organism evidence="9 10">
    <name type="scientific">Paenirhodobacter hankyongi</name>
    <dbReference type="NCBI Taxonomy" id="2294033"/>
    <lineage>
        <taxon>Bacteria</taxon>
        <taxon>Pseudomonadati</taxon>
        <taxon>Pseudomonadota</taxon>
        <taxon>Alphaproteobacteria</taxon>
        <taxon>Rhodobacterales</taxon>
        <taxon>Rhodobacter group</taxon>
        <taxon>Paenirhodobacter</taxon>
    </lineage>
</organism>
<comment type="similarity">
    <text evidence="7">Belongs to the glycosyltransferase 87 family.</text>
</comment>
<feature type="transmembrane region" description="Helical" evidence="8">
    <location>
        <begin position="345"/>
        <end position="364"/>
    </location>
</feature>
<feature type="transmembrane region" description="Helical" evidence="8">
    <location>
        <begin position="412"/>
        <end position="435"/>
    </location>
</feature>
<dbReference type="Proteomes" id="UP000279673">
    <property type="component" value="Unassembled WGS sequence"/>
</dbReference>
<evidence type="ECO:0000313" key="9">
    <source>
        <dbReference type="EMBL" id="RLL71443.1"/>
    </source>
</evidence>
<feature type="transmembrane region" description="Helical" evidence="8">
    <location>
        <begin position="191"/>
        <end position="213"/>
    </location>
</feature>
<evidence type="ECO:0000256" key="1">
    <source>
        <dbReference type="ARBA" id="ARBA00004651"/>
    </source>
</evidence>
<reference evidence="9 10" key="1">
    <citation type="submission" date="2018-10" db="EMBL/GenBank/DDBJ databases">
        <title>Rhodobacter sp . BO-81.</title>
        <authorList>
            <person name="Im W.T."/>
        </authorList>
    </citation>
    <scope>NUCLEOTIDE SEQUENCE [LARGE SCALE GENOMIC DNA]</scope>
    <source>
        <strain evidence="9 10">BO-81</strain>
    </source>
</reference>
<dbReference type="GO" id="GO:0016758">
    <property type="term" value="F:hexosyltransferase activity"/>
    <property type="evidence" value="ECO:0007669"/>
    <property type="project" value="InterPro"/>
</dbReference>
<evidence type="ECO:0000256" key="3">
    <source>
        <dbReference type="ARBA" id="ARBA00022679"/>
    </source>
</evidence>
<keyword evidence="5 8" id="KW-1133">Transmembrane helix</keyword>